<organism evidence="1 2">
    <name type="scientific">Pyronema omphalodes (strain CBS 100304)</name>
    <name type="common">Pyronema confluens</name>
    <dbReference type="NCBI Taxonomy" id="1076935"/>
    <lineage>
        <taxon>Eukaryota</taxon>
        <taxon>Fungi</taxon>
        <taxon>Dikarya</taxon>
        <taxon>Ascomycota</taxon>
        <taxon>Pezizomycotina</taxon>
        <taxon>Pezizomycetes</taxon>
        <taxon>Pezizales</taxon>
        <taxon>Pyronemataceae</taxon>
        <taxon>Pyronema</taxon>
    </lineage>
</organism>
<accession>U4LJL2</accession>
<dbReference type="EMBL" id="HF935724">
    <property type="protein sequence ID" value="CCX32138.1"/>
    <property type="molecule type" value="Genomic_DNA"/>
</dbReference>
<sequence>MGTTPRLHIIGMLLLKAMPLIMKRLGHSMTHQMPVDPWLAP</sequence>
<evidence type="ECO:0000313" key="2">
    <source>
        <dbReference type="Proteomes" id="UP000018144"/>
    </source>
</evidence>
<gene>
    <name evidence="1" type="ORF">PCON_12408</name>
</gene>
<keyword evidence="2" id="KW-1185">Reference proteome</keyword>
<dbReference type="Proteomes" id="UP000018144">
    <property type="component" value="Unassembled WGS sequence"/>
</dbReference>
<name>U4LJL2_PYROM</name>
<evidence type="ECO:0000313" key="1">
    <source>
        <dbReference type="EMBL" id="CCX32138.1"/>
    </source>
</evidence>
<reference evidence="1 2" key="1">
    <citation type="journal article" date="2013" name="PLoS Genet.">
        <title>The genome and development-dependent transcriptomes of Pyronema confluens: a window into fungal evolution.</title>
        <authorList>
            <person name="Traeger S."/>
            <person name="Altegoer F."/>
            <person name="Freitag M."/>
            <person name="Gabaldon T."/>
            <person name="Kempken F."/>
            <person name="Kumar A."/>
            <person name="Marcet-Houben M."/>
            <person name="Poggeler S."/>
            <person name="Stajich J.E."/>
            <person name="Nowrousian M."/>
        </authorList>
    </citation>
    <scope>NUCLEOTIDE SEQUENCE [LARGE SCALE GENOMIC DNA]</scope>
    <source>
        <strain evidence="2">CBS 100304</strain>
        <tissue evidence="1">Vegetative mycelium</tissue>
    </source>
</reference>
<protein>
    <submittedName>
        <fullName evidence="1">Uncharacterized protein</fullName>
    </submittedName>
</protein>
<dbReference type="AlphaFoldDB" id="U4LJL2"/>
<proteinExistence type="predicted"/>